<keyword evidence="3" id="KW-1185">Reference proteome</keyword>
<keyword evidence="1" id="KW-1133">Transmembrane helix</keyword>
<accession>M5U2I6</accession>
<organism evidence="2 3">
    <name type="scientific">Rhodopirellula sallentina SM41</name>
    <dbReference type="NCBI Taxonomy" id="1263870"/>
    <lineage>
        <taxon>Bacteria</taxon>
        <taxon>Pseudomonadati</taxon>
        <taxon>Planctomycetota</taxon>
        <taxon>Planctomycetia</taxon>
        <taxon>Pirellulales</taxon>
        <taxon>Pirellulaceae</taxon>
        <taxon>Rhodopirellula</taxon>
    </lineage>
</organism>
<reference evidence="2 3" key="1">
    <citation type="journal article" date="2013" name="Mar. Genomics">
        <title>Expression of sulfatases in Rhodopirellula baltica and the diversity of sulfatases in the genus Rhodopirellula.</title>
        <authorList>
            <person name="Wegner C.E."/>
            <person name="Richter-Heitmann T."/>
            <person name="Klindworth A."/>
            <person name="Klockow C."/>
            <person name="Richter M."/>
            <person name="Achstetter T."/>
            <person name="Glockner F.O."/>
            <person name="Harder J."/>
        </authorList>
    </citation>
    <scope>NUCLEOTIDE SEQUENCE [LARGE SCALE GENOMIC DNA]</scope>
    <source>
        <strain evidence="2 3">SM41</strain>
    </source>
</reference>
<evidence type="ECO:0000256" key="1">
    <source>
        <dbReference type="SAM" id="Phobius"/>
    </source>
</evidence>
<evidence type="ECO:0000313" key="2">
    <source>
        <dbReference type="EMBL" id="EMI55672.1"/>
    </source>
</evidence>
<sequence>MNGWGLVVRLRCGWFLDLRLRFASVAAVVAIYGALGFRRAIRVR</sequence>
<protein>
    <submittedName>
        <fullName evidence="2">Uncharacterized protein</fullName>
    </submittedName>
</protein>
<proteinExistence type="predicted"/>
<keyword evidence="1" id="KW-0472">Membrane</keyword>
<dbReference type="Proteomes" id="UP000011885">
    <property type="component" value="Unassembled WGS sequence"/>
</dbReference>
<gene>
    <name evidence="2" type="ORF">RSSM_02883</name>
</gene>
<comment type="caution">
    <text evidence="2">The sequence shown here is derived from an EMBL/GenBank/DDBJ whole genome shotgun (WGS) entry which is preliminary data.</text>
</comment>
<name>M5U2I6_9BACT</name>
<evidence type="ECO:0000313" key="3">
    <source>
        <dbReference type="Proteomes" id="UP000011885"/>
    </source>
</evidence>
<dbReference type="EMBL" id="ANOH01000204">
    <property type="protein sequence ID" value="EMI55672.1"/>
    <property type="molecule type" value="Genomic_DNA"/>
</dbReference>
<feature type="transmembrane region" description="Helical" evidence="1">
    <location>
        <begin position="20"/>
        <end position="37"/>
    </location>
</feature>
<keyword evidence="1" id="KW-0812">Transmembrane</keyword>
<dbReference type="AlphaFoldDB" id="M5U2I6"/>